<protein>
    <submittedName>
        <fullName evidence="12">Cytochrome P450</fullName>
    </submittedName>
</protein>
<dbReference type="Pfam" id="PF00067">
    <property type="entry name" value="p450"/>
    <property type="match status" value="1"/>
</dbReference>
<dbReference type="InterPro" id="IPR017972">
    <property type="entry name" value="Cyt_P450_CS"/>
</dbReference>
<comment type="similarity">
    <text evidence="3 10">Belongs to the cytochrome P450 family.</text>
</comment>
<dbReference type="GO" id="GO:0020037">
    <property type="term" value="F:heme binding"/>
    <property type="evidence" value="ECO:0007669"/>
    <property type="project" value="InterPro"/>
</dbReference>
<dbReference type="GO" id="GO:0016705">
    <property type="term" value="F:oxidoreductase activity, acting on paired donors, with incorporation or reduction of molecular oxygen"/>
    <property type="evidence" value="ECO:0007669"/>
    <property type="project" value="InterPro"/>
</dbReference>
<sequence length="560" mass="64026">MVWDSASIPDARHPDAFNDMQRLILLVVAFVLLVSELVRRRRNRSFKHLRGPPVPSWTFGHEYIFTRQQEAGEFDFACMKEYGTTWRIGGLLGSDTIMTADPKALQHILHKSGYNYPKRRDNSKMSEIFSGGPGITSAAGEVHQRQRKIMNPAFSATQLRSFLTLFQETGRKLCEKWEKEVVVGPPSKTVYVNKWLAKATLDIIGQAAFDYNYGALDERENALSKSYSTLFIDSSLYPTKLKLFYRTMWHYLPDWVLDILEYTPTRELKRVRETSRLFRQVAEDLLREKGSEVQDRAEEGHKDVLSILVKANASEEPRSRLSDKEMKAQMQTLTLAGHETTASTVSWMLLELARHPEYQTRLREEIRARREVVQARGDTRFTIDDLESMTLLNNAIKETLRYHAIVFHLNRYALKDDVIPLQDPIVTATGEVIDAIPVKAGTWIKLSFCGYNRLPSVWGADPDVWNPDRFFQIDPTKQTKLGVYANLATFSGGVRSCIGWRFSLIEMQALASELLEKFEFSLPKDEVYDIQRVPAGMMVPLVRGKWHLGSVIPLCVAAVP</sequence>
<evidence type="ECO:0000256" key="5">
    <source>
        <dbReference type="ARBA" id="ARBA00022723"/>
    </source>
</evidence>
<keyword evidence="11" id="KW-1133">Transmembrane helix</keyword>
<keyword evidence="6 10" id="KW-0560">Oxidoreductase</keyword>
<keyword evidence="7 9" id="KW-0408">Iron</keyword>
<dbReference type="EMBL" id="KZ857399">
    <property type="protein sequence ID" value="RDX50412.1"/>
    <property type="molecule type" value="Genomic_DNA"/>
</dbReference>
<accession>A0A371DD63</accession>
<keyword evidence="11" id="KW-0472">Membrane</keyword>
<evidence type="ECO:0000256" key="9">
    <source>
        <dbReference type="PIRSR" id="PIRSR602401-1"/>
    </source>
</evidence>
<feature type="binding site" description="axial binding residue" evidence="9">
    <location>
        <position position="497"/>
    </location>
    <ligand>
        <name>heme</name>
        <dbReference type="ChEBI" id="CHEBI:30413"/>
    </ligand>
    <ligandPart>
        <name>Fe</name>
        <dbReference type="ChEBI" id="CHEBI:18248"/>
    </ligandPart>
</feature>
<dbReference type="InterPro" id="IPR050121">
    <property type="entry name" value="Cytochrome_P450_monoxygenase"/>
</dbReference>
<feature type="transmembrane region" description="Helical" evidence="11">
    <location>
        <begin position="20"/>
        <end position="38"/>
    </location>
</feature>
<dbReference type="Proteomes" id="UP000256964">
    <property type="component" value="Unassembled WGS sequence"/>
</dbReference>
<comment type="pathway">
    <text evidence="2">Secondary metabolite biosynthesis.</text>
</comment>
<gene>
    <name evidence="12" type="ORF">OH76DRAFT_1402446</name>
</gene>
<dbReference type="Gene3D" id="1.10.630.10">
    <property type="entry name" value="Cytochrome P450"/>
    <property type="match status" value="1"/>
</dbReference>
<reference evidence="12 13" key="1">
    <citation type="journal article" date="2018" name="Biotechnol. Biofuels">
        <title>Integrative visual omics of the white-rot fungus Polyporus brumalis exposes the biotechnological potential of its oxidative enzymes for delignifying raw plant biomass.</title>
        <authorList>
            <person name="Miyauchi S."/>
            <person name="Rancon A."/>
            <person name="Drula E."/>
            <person name="Hage H."/>
            <person name="Chaduli D."/>
            <person name="Favel A."/>
            <person name="Grisel S."/>
            <person name="Henrissat B."/>
            <person name="Herpoel-Gimbert I."/>
            <person name="Ruiz-Duenas F.J."/>
            <person name="Chevret D."/>
            <person name="Hainaut M."/>
            <person name="Lin J."/>
            <person name="Wang M."/>
            <person name="Pangilinan J."/>
            <person name="Lipzen A."/>
            <person name="Lesage-Meessen L."/>
            <person name="Navarro D."/>
            <person name="Riley R."/>
            <person name="Grigoriev I.V."/>
            <person name="Zhou S."/>
            <person name="Raouche S."/>
            <person name="Rosso M.N."/>
        </authorList>
    </citation>
    <scope>NUCLEOTIDE SEQUENCE [LARGE SCALE GENOMIC DNA]</scope>
    <source>
        <strain evidence="12 13">BRFM 1820</strain>
    </source>
</reference>
<dbReference type="SUPFAM" id="SSF48264">
    <property type="entry name" value="Cytochrome P450"/>
    <property type="match status" value="1"/>
</dbReference>
<dbReference type="STRING" id="139420.A0A371DD63"/>
<evidence type="ECO:0000256" key="1">
    <source>
        <dbReference type="ARBA" id="ARBA00001971"/>
    </source>
</evidence>
<comment type="cofactor">
    <cofactor evidence="1 9">
        <name>heme</name>
        <dbReference type="ChEBI" id="CHEBI:30413"/>
    </cofactor>
</comment>
<dbReference type="InterPro" id="IPR002401">
    <property type="entry name" value="Cyt_P450_E_grp-I"/>
</dbReference>
<dbReference type="PANTHER" id="PTHR24305">
    <property type="entry name" value="CYTOCHROME P450"/>
    <property type="match status" value="1"/>
</dbReference>
<evidence type="ECO:0000313" key="12">
    <source>
        <dbReference type="EMBL" id="RDX50412.1"/>
    </source>
</evidence>
<keyword evidence="5 9" id="KW-0479">Metal-binding</keyword>
<dbReference type="PRINTS" id="PR00463">
    <property type="entry name" value="EP450I"/>
</dbReference>
<evidence type="ECO:0000256" key="4">
    <source>
        <dbReference type="ARBA" id="ARBA00022617"/>
    </source>
</evidence>
<evidence type="ECO:0000256" key="8">
    <source>
        <dbReference type="ARBA" id="ARBA00023033"/>
    </source>
</evidence>
<keyword evidence="11" id="KW-0812">Transmembrane</keyword>
<dbReference type="GO" id="GO:0005506">
    <property type="term" value="F:iron ion binding"/>
    <property type="evidence" value="ECO:0007669"/>
    <property type="project" value="InterPro"/>
</dbReference>
<evidence type="ECO:0000256" key="11">
    <source>
        <dbReference type="SAM" id="Phobius"/>
    </source>
</evidence>
<evidence type="ECO:0000313" key="13">
    <source>
        <dbReference type="Proteomes" id="UP000256964"/>
    </source>
</evidence>
<evidence type="ECO:0000256" key="6">
    <source>
        <dbReference type="ARBA" id="ARBA00023002"/>
    </source>
</evidence>
<evidence type="ECO:0000256" key="7">
    <source>
        <dbReference type="ARBA" id="ARBA00023004"/>
    </source>
</evidence>
<keyword evidence="8 10" id="KW-0503">Monooxygenase</keyword>
<dbReference type="InterPro" id="IPR001128">
    <property type="entry name" value="Cyt_P450"/>
</dbReference>
<evidence type="ECO:0000256" key="2">
    <source>
        <dbReference type="ARBA" id="ARBA00005179"/>
    </source>
</evidence>
<organism evidence="12 13">
    <name type="scientific">Lentinus brumalis</name>
    <dbReference type="NCBI Taxonomy" id="2498619"/>
    <lineage>
        <taxon>Eukaryota</taxon>
        <taxon>Fungi</taxon>
        <taxon>Dikarya</taxon>
        <taxon>Basidiomycota</taxon>
        <taxon>Agaricomycotina</taxon>
        <taxon>Agaricomycetes</taxon>
        <taxon>Polyporales</taxon>
        <taxon>Polyporaceae</taxon>
        <taxon>Lentinus</taxon>
    </lineage>
</organism>
<keyword evidence="13" id="KW-1185">Reference proteome</keyword>
<dbReference type="AlphaFoldDB" id="A0A371DD63"/>
<dbReference type="PROSITE" id="PS00086">
    <property type="entry name" value="CYTOCHROME_P450"/>
    <property type="match status" value="1"/>
</dbReference>
<keyword evidence="4 9" id="KW-0349">Heme</keyword>
<dbReference type="PANTHER" id="PTHR24305:SF166">
    <property type="entry name" value="CYTOCHROME P450 12A4, MITOCHONDRIAL-RELATED"/>
    <property type="match status" value="1"/>
</dbReference>
<name>A0A371DD63_9APHY</name>
<proteinExistence type="inferred from homology"/>
<evidence type="ECO:0000256" key="3">
    <source>
        <dbReference type="ARBA" id="ARBA00010617"/>
    </source>
</evidence>
<dbReference type="PRINTS" id="PR00385">
    <property type="entry name" value="P450"/>
</dbReference>
<dbReference type="OrthoDB" id="1470350at2759"/>
<evidence type="ECO:0000256" key="10">
    <source>
        <dbReference type="RuleBase" id="RU000461"/>
    </source>
</evidence>
<dbReference type="GO" id="GO:0004497">
    <property type="term" value="F:monooxygenase activity"/>
    <property type="evidence" value="ECO:0007669"/>
    <property type="project" value="UniProtKB-KW"/>
</dbReference>
<dbReference type="InterPro" id="IPR036396">
    <property type="entry name" value="Cyt_P450_sf"/>
</dbReference>